<dbReference type="AlphaFoldDB" id="A0AAE1HJ36"/>
<organism evidence="2 3">
    <name type="scientific">Frankliniella fusca</name>
    <dbReference type="NCBI Taxonomy" id="407009"/>
    <lineage>
        <taxon>Eukaryota</taxon>
        <taxon>Metazoa</taxon>
        <taxon>Ecdysozoa</taxon>
        <taxon>Arthropoda</taxon>
        <taxon>Hexapoda</taxon>
        <taxon>Insecta</taxon>
        <taxon>Pterygota</taxon>
        <taxon>Neoptera</taxon>
        <taxon>Paraneoptera</taxon>
        <taxon>Thysanoptera</taxon>
        <taxon>Terebrantia</taxon>
        <taxon>Thripoidea</taxon>
        <taxon>Thripidae</taxon>
        <taxon>Frankliniella</taxon>
    </lineage>
</organism>
<evidence type="ECO:0000313" key="3">
    <source>
        <dbReference type="Proteomes" id="UP001219518"/>
    </source>
</evidence>
<reference evidence="2" key="2">
    <citation type="journal article" date="2023" name="BMC Genomics">
        <title>Pest status, molecular evolution, and epigenetic factors derived from the genome assembly of Frankliniella fusca, a thysanopteran phytovirus vector.</title>
        <authorList>
            <person name="Catto M.A."/>
            <person name="Labadie P.E."/>
            <person name="Jacobson A.L."/>
            <person name="Kennedy G.G."/>
            <person name="Srinivasan R."/>
            <person name="Hunt B.G."/>
        </authorList>
    </citation>
    <scope>NUCLEOTIDE SEQUENCE</scope>
    <source>
        <strain evidence="2">PL_HMW_Pooled</strain>
    </source>
</reference>
<sequence>METCSCVHPVDSSRSLYFASDFPHLVKNMWTRIISKQELNLPEGTIKLDHWRAVLDNESGKGIKAELTLSKDHLQPTNFQKMKVRLAMQAKRVAVCTEHYRALGDSRLKDAEPTIEFIR</sequence>
<accession>A0AAE1HJ36</accession>
<feature type="domain" description="Transposable element P transposase-like GTP-binding insertion" evidence="1">
    <location>
        <begin position="24"/>
        <end position="119"/>
    </location>
</feature>
<reference evidence="2" key="1">
    <citation type="submission" date="2021-07" db="EMBL/GenBank/DDBJ databases">
        <authorList>
            <person name="Catto M.A."/>
            <person name="Jacobson A."/>
            <person name="Kennedy G."/>
            <person name="Labadie P."/>
            <person name="Hunt B.G."/>
            <person name="Srinivasan R."/>
        </authorList>
    </citation>
    <scope>NUCLEOTIDE SEQUENCE</scope>
    <source>
        <strain evidence="2">PL_HMW_Pooled</strain>
        <tissue evidence="2">Head</tissue>
    </source>
</reference>
<name>A0AAE1HJ36_9NEOP</name>
<keyword evidence="2" id="KW-0238">DNA-binding</keyword>
<dbReference type="GO" id="GO:0003677">
    <property type="term" value="F:DNA binding"/>
    <property type="evidence" value="ECO:0007669"/>
    <property type="project" value="UniProtKB-KW"/>
</dbReference>
<dbReference type="InterPro" id="IPR048366">
    <property type="entry name" value="TNP-like_GBD"/>
</dbReference>
<dbReference type="Pfam" id="PF21788">
    <property type="entry name" value="TNP-like_GBD"/>
    <property type="match status" value="1"/>
</dbReference>
<dbReference type="Proteomes" id="UP001219518">
    <property type="component" value="Unassembled WGS sequence"/>
</dbReference>
<protein>
    <submittedName>
        <fullName evidence="2">Homeobox-leucine zipper protein HAT4</fullName>
    </submittedName>
</protein>
<keyword evidence="2" id="KW-0371">Homeobox</keyword>
<proteinExistence type="predicted"/>
<dbReference type="EMBL" id="JAHWGI010001065">
    <property type="protein sequence ID" value="KAK3922088.1"/>
    <property type="molecule type" value="Genomic_DNA"/>
</dbReference>
<keyword evidence="3" id="KW-1185">Reference proteome</keyword>
<evidence type="ECO:0000259" key="1">
    <source>
        <dbReference type="Pfam" id="PF21788"/>
    </source>
</evidence>
<gene>
    <name evidence="2" type="ORF">KUF71_011265</name>
</gene>
<comment type="caution">
    <text evidence="2">The sequence shown here is derived from an EMBL/GenBank/DDBJ whole genome shotgun (WGS) entry which is preliminary data.</text>
</comment>
<evidence type="ECO:0000313" key="2">
    <source>
        <dbReference type="EMBL" id="KAK3922088.1"/>
    </source>
</evidence>